<keyword evidence="1" id="KW-0472">Membrane</keyword>
<name>A0A5Q2N2V0_9FIRM</name>
<keyword evidence="3" id="KW-1185">Reference proteome</keyword>
<proteinExistence type="predicted"/>
<dbReference type="OrthoDB" id="9792479at2"/>
<evidence type="ECO:0000256" key="1">
    <source>
        <dbReference type="SAM" id="Phobius"/>
    </source>
</evidence>
<evidence type="ECO:0000313" key="3">
    <source>
        <dbReference type="Proteomes" id="UP000366051"/>
    </source>
</evidence>
<reference evidence="3" key="1">
    <citation type="submission" date="2019-11" db="EMBL/GenBank/DDBJ databases">
        <title>Genome sequence of Heliorestis convoluta strain HH, an alkaliphilic and minimalistic phototrophic bacterium from a soda lake in Egypt.</title>
        <authorList>
            <person name="Dewey E.D."/>
            <person name="Stokes L.M."/>
            <person name="Burchell B.M."/>
            <person name="Shaffer K.N."/>
            <person name="Huntington A.M."/>
            <person name="Baker J.M."/>
            <person name="Nadendla S."/>
            <person name="Giglio M.G."/>
            <person name="Touchman J.W."/>
            <person name="Blankenship R.E."/>
            <person name="Madigan M.T."/>
            <person name="Sattley W.M."/>
        </authorList>
    </citation>
    <scope>NUCLEOTIDE SEQUENCE [LARGE SCALE GENOMIC DNA]</scope>
    <source>
        <strain evidence="3">HH</strain>
    </source>
</reference>
<dbReference type="AlphaFoldDB" id="A0A5Q2N2V0"/>
<evidence type="ECO:0000313" key="2">
    <source>
        <dbReference type="EMBL" id="QGG48199.1"/>
    </source>
</evidence>
<gene>
    <name evidence="2" type="ORF">FTV88_2101</name>
</gene>
<evidence type="ECO:0008006" key="4">
    <source>
        <dbReference type="Google" id="ProtNLM"/>
    </source>
</evidence>
<dbReference type="KEGG" id="hcv:FTV88_2101"/>
<keyword evidence="1" id="KW-1133">Transmembrane helix</keyword>
<dbReference type="RefSeq" id="WP_153725439.1">
    <property type="nucleotide sequence ID" value="NZ_CP045875.1"/>
</dbReference>
<dbReference type="EMBL" id="CP045875">
    <property type="protein sequence ID" value="QGG48199.1"/>
    <property type="molecule type" value="Genomic_DNA"/>
</dbReference>
<feature type="transmembrane region" description="Helical" evidence="1">
    <location>
        <begin position="25"/>
        <end position="44"/>
    </location>
</feature>
<dbReference type="Proteomes" id="UP000366051">
    <property type="component" value="Chromosome"/>
</dbReference>
<dbReference type="Gene3D" id="3.30.1490.480">
    <property type="entry name" value="Endolytic murein transglycosylase"/>
    <property type="match status" value="1"/>
</dbReference>
<protein>
    <recommendedName>
        <fullName evidence="4">Endolytic transglycosylase MltG</fullName>
    </recommendedName>
</protein>
<accession>A0A5Q2N2V0</accession>
<sequence length="170" mass="19706">MGSNHLSDHRTFSANRSRGAIDGKVLFVVGVLLFSVGISTYYLGGDEKDRNEQGIEPLAIHEKEKDDFHKTYNNEKVAIEIAEEKIVVNEENLLEEVNREYKDFTVYWGETSTRVARRLENAGIIDDRMRFNNYMITQNYVRRIQTGTYQFYYGMTDEEIASFLLTGPEK</sequence>
<keyword evidence="1" id="KW-0812">Transmembrane</keyword>
<organism evidence="2 3">
    <name type="scientific">Heliorestis convoluta</name>
    <dbReference type="NCBI Taxonomy" id="356322"/>
    <lineage>
        <taxon>Bacteria</taxon>
        <taxon>Bacillati</taxon>
        <taxon>Bacillota</taxon>
        <taxon>Clostridia</taxon>
        <taxon>Eubacteriales</taxon>
        <taxon>Heliobacteriaceae</taxon>
        <taxon>Heliorestis</taxon>
    </lineage>
</organism>